<dbReference type="SUPFAM" id="SSF47336">
    <property type="entry name" value="ACP-like"/>
    <property type="match status" value="1"/>
</dbReference>
<dbReference type="InterPro" id="IPR042099">
    <property type="entry name" value="ANL_N_sf"/>
</dbReference>
<dbReference type="InterPro" id="IPR009081">
    <property type="entry name" value="PP-bd_ACP"/>
</dbReference>
<evidence type="ECO:0000259" key="3">
    <source>
        <dbReference type="PROSITE" id="PS50075"/>
    </source>
</evidence>
<dbReference type="InterPro" id="IPR036736">
    <property type="entry name" value="ACP-like_sf"/>
</dbReference>
<protein>
    <recommendedName>
        <fullName evidence="3">Carrier domain-containing protein</fullName>
    </recommendedName>
</protein>
<gene>
    <name evidence="4" type="ORF">BJX68DRAFT_261475</name>
</gene>
<dbReference type="PROSITE" id="PS00012">
    <property type="entry name" value="PHOSPHOPANTETHEINE"/>
    <property type="match status" value="1"/>
</dbReference>
<evidence type="ECO:0000256" key="1">
    <source>
        <dbReference type="ARBA" id="ARBA00022450"/>
    </source>
</evidence>
<evidence type="ECO:0000313" key="4">
    <source>
        <dbReference type="EMBL" id="KAL2860540.1"/>
    </source>
</evidence>
<dbReference type="InterPro" id="IPR000873">
    <property type="entry name" value="AMP-dep_synth/lig_dom"/>
</dbReference>
<dbReference type="SUPFAM" id="SSF56801">
    <property type="entry name" value="Acetyl-CoA synthetase-like"/>
    <property type="match status" value="1"/>
</dbReference>
<feature type="domain" description="Carrier" evidence="3">
    <location>
        <begin position="582"/>
        <end position="660"/>
    </location>
</feature>
<dbReference type="InterPro" id="IPR051414">
    <property type="entry name" value="Adenylate-forming_Reductase"/>
</dbReference>
<dbReference type="Pfam" id="PF23562">
    <property type="entry name" value="AMP-binding_C_3"/>
    <property type="match status" value="1"/>
</dbReference>
<keyword evidence="2" id="KW-0597">Phosphoprotein</keyword>
<dbReference type="SUPFAM" id="SSF51735">
    <property type="entry name" value="NAD(P)-binding Rossmann-fold domains"/>
    <property type="match status" value="1"/>
</dbReference>
<evidence type="ECO:0000256" key="2">
    <source>
        <dbReference type="ARBA" id="ARBA00022553"/>
    </source>
</evidence>
<dbReference type="Pfam" id="PF00550">
    <property type="entry name" value="PP-binding"/>
    <property type="match status" value="1"/>
</dbReference>
<dbReference type="InterPro" id="IPR020806">
    <property type="entry name" value="PKS_PP-bd"/>
</dbReference>
<dbReference type="EMBL" id="JBFXLR010000002">
    <property type="protein sequence ID" value="KAL2860540.1"/>
    <property type="molecule type" value="Genomic_DNA"/>
</dbReference>
<dbReference type="GeneID" id="98159315"/>
<dbReference type="InterPro" id="IPR036291">
    <property type="entry name" value="NAD(P)-bd_dom_sf"/>
</dbReference>
<comment type="caution">
    <text evidence="4">The sequence shown here is derived from an EMBL/GenBank/DDBJ whole genome shotgun (WGS) entry which is preliminary data.</text>
</comment>
<dbReference type="PROSITE" id="PS50075">
    <property type="entry name" value="CARRIER"/>
    <property type="match status" value="1"/>
</dbReference>
<dbReference type="Proteomes" id="UP001610444">
    <property type="component" value="Unassembled WGS sequence"/>
</dbReference>
<accession>A0ABR4L7M2</accession>
<dbReference type="Gene3D" id="3.40.50.12780">
    <property type="entry name" value="N-terminal domain of ligase-like"/>
    <property type="match status" value="1"/>
</dbReference>
<dbReference type="SMART" id="SM00823">
    <property type="entry name" value="PKS_PP"/>
    <property type="match status" value="1"/>
</dbReference>
<evidence type="ECO:0000313" key="5">
    <source>
        <dbReference type="Proteomes" id="UP001610444"/>
    </source>
</evidence>
<dbReference type="InterPro" id="IPR006162">
    <property type="entry name" value="Ppantetheine_attach_site"/>
</dbReference>
<dbReference type="InterPro" id="IPR013120">
    <property type="entry name" value="FAR_NAD-bd"/>
</dbReference>
<proteinExistence type="predicted"/>
<dbReference type="Gene3D" id="3.40.50.720">
    <property type="entry name" value="NAD(P)-binding Rossmann-like Domain"/>
    <property type="match status" value="1"/>
</dbReference>
<dbReference type="RefSeq" id="XP_070905231.1">
    <property type="nucleotide sequence ID" value="XM_071044151.1"/>
</dbReference>
<dbReference type="PROSITE" id="PS00455">
    <property type="entry name" value="AMP_BINDING"/>
    <property type="match status" value="1"/>
</dbReference>
<dbReference type="Pfam" id="PF00501">
    <property type="entry name" value="AMP-binding"/>
    <property type="match status" value="1"/>
</dbReference>
<dbReference type="PANTHER" id="PTHR43439">
    <property type="entry name" value="PHENYLACETATE-COENZYME A LIGASE"/>
    <property type="match status" value="1"/>
</dbReference>
<dbReference type="PANTHER" id="PTHR43439:SF2">
    <property type="entry name" value="ENZYME, PUTATIVE (JCVI)-RELATED"/>
    <property type="match status" value="1"/>
</dbReference>
<sequence>MLVATQLDDDVLIDEKDTLKNVTTLPPTPPADSDAPLHTINDILLHRIPYPPDAPLVGYPQSPHGVRDYAFYTAKDLDKFSNGAARALRDAGLPKVTIIWLPVSKHSLTVVQFSDPVENRVVAIIGPSNLDYVVSLFALSRLGYAILLLSTRLSTEAYTNLLAKTRCSHVIYSSAMEKAVAQIQDAVPEINVFSIPEFSIYSECTESSDLQQTARPELGRKWAFIIHSSGSTGLPKPIFQTHAACIANYSTSNSYRALLTLPLYHNHGLCTFFRCLFKAKPIAIYNANLPITGKNILEVMDVFEPESFHGVPYVLKLLSEVDGGVEALAKCQQVLFGGSSCPDDLGDYLVDHGVRLISHYGATELGQMMTSDRPVGDKLWNYVRPLKGAQPYLKMEELEDGSYECIALDGLPAKVSSNCDDPPNSFRTRDTFLKHPTIPNAWKYLGRIDDRVTLVNGEKVLPVPIEHRIRQSKFVKDNLVFGVGKPLPGLFVVPSPECEGLSKDDILNLIWPDIESANQNAEAFSQISREMVIILDVGCSYPATDKGTMIRNRTYLEFSDLIEAAYQNLENGTSKPEQVLALSLAELEDHLLNLFRTELGYLELDLTSDFYEAGVDSLQAIKARGLIKKNIDIGSAQLGHNVVFDYPNIKKLAAHLHSLRTGEQQNEEDELAVMSELIDRYSTFQARETTEEVILLTGTTGSLGAHILSRLMQKESVRKVYCLVRAIDPSNALDRVLSNLASRSLPMINVSKIVALPGQLGSEDLGLPPSIISELRTSLTKVIHSAWAVNFTLGVKSFEAQHIKGVHNLINLCLSSEQTSPAQFYFCSSISVAAGTPLPATIAEAPIPELAHAQNMGYARSKLVAERIVQAAAEKTGMVAKVLRVGQIVGDTVHGKWNTTEAIPLMLQTARTLKALPALDETPSWLPVDIVADAVLDLAELNEICGAGSVAVKGFAYDPQTVYHVQNPRTFRWTEDLLPALKIAGLDFEVLPRREWVQRLRDGEQDPKKNPAVKLLDFFTEKYDNDNIGRAGLVLEMQKSEAASQALNGGVEIIGSGLIKKFVDAWRSEW</sequence>
<keyword evidence="5" id="KW-1185">Reference proteome</keyword>
<reference evidence="4 5" key="1">
    <citation type="submission" date="2024-07" db="EMBL/GenBank/DDBJ databases">
        <title>Section-level genome sequencing and comparative genomics of Aspergillus sections Usti and Cavernicolus.</title>
        <authorList>
            <consortium name="Lawrence Berkeley National Laboratory"/>
            <person name="Nybo J.L."/>
            <person name="Vesth T.C."/>
            <person name="Theobald S."/>
            <person name="Frisvad J.C."/>
            <person name="Larsen T.O."/>
            <person name="Kjaerboelling I."/>
            <person name="Rothschild-Mancinelli K."/>
            <person name="Lyhne E.K."/>
            <person name="Kogle M.E."/>
            <person name="Barry K."/>
            <person name="Clum A."/>
            <person name="Na H."/>
            <person name="Ledsgaard L."/>
            <person name="Lin J."/>
            <person name="Lipzen A."/>
            <person name="Kuo A."/>
            <person name="Riley R."/>
            <person name="Mondo S."/>
            <person name="LaButti K."/>
            <person name="Haridas S."/>
            <person name="Pangalinan J."/>
            <person name="Salamov A.A."/>
            <person name="Simmons B.A."/>
            <person name="Magnuson J.K."/>
            <person name="Chen J."/>
            <person name="Drula E."/>
            <person name="Henrissat B."/>
            <person name="Wiebenga A."/>
            <person name="Lubbers R.J."/>
            <person name="Gomes A.C."/>
            <person name="Macurrencykelacurrency M.R."/>
            <person name="Stajich J."/>
            <person name="Grigoriev I.V."/>
            <person name="Mortensen U.H."/>
            <person name="De vries R.P."/>
            <person name="Baker S.E."/>
            <person name="Andersen M.R."/>
        </authorList>
    </citation>
    <scope>NUCLEOTIDE SEQUENCE [LARGE SCALE GENOMIC DNA]</scope>
    <source>
        <strain evidence="4 5">CBS 756.74</strain>
    </source>
</reference>
<dbReference type="Pfam" id="PF07993">
    <property type="entry name" value="NAD_binding_4"/>
    <property type="match status" value="1"/>
</dbReference>
<keyword evidence="1" id="KW-0596">Phosphopantetheine</keyword>
<dbReference type="Gene3D" id="1.10.1200.10">
    <property type="entry name" value="ACP-like"/>
    <property type="match status" value="1"/>
</dbReference>
<dbReference type="InterPro" id="IPR020845">
    <property type="entry name" value="AMP-binding_CS"/>
</dbReference>
<name>A0ABR4L7M2_9EURO</name>
<organism evidence="4 5">
    <name type="scientific">Aspergillus pseudodeflectus</name>
    <dbReference type="NCBI Taxonomy" id="176178"/>
    <lineage>
        <taxon>Eukaryota</taxon>
        <taxon>Fungi</taxon>
        <taxon>Dikarya</taxon>
        <taxon>Ascomycota</taxon>
        <taxon>Pezizomycotina</taxon>
        <taxon>Eurotiomycetes</taxon>
        <taxon>Eurotiomycetidae</taxon>
        <taxon>Eurotiales</taxon>
        <taxon>Aspergillaceae</taxon>
        <taxon>Aspergillus</taxon>
        <taxon>Aspergillus subgen. Nidulantes</taxon>
    </lineage>
</organism>